<evidence type="ECO:0000256" key="1">
    <source>
        <dbReference type="SAM" id="MobiDB-lite"/>
    </source>
</evidence>
<dbReference type="EMBL" id="JANFPI010000009">
    <property type="protein sequence ID" value="MCX8999565.1"/>
    <property type="molecule type" value="Genomic_DNA"/>
</dbReference>
<feature type="region of interest" description="Disordered" evidence="1">
    <location>
        <begin position="144"/>
        <end position="171"/>
    </location>
</feature>
<feature type="region of interest" description="Disordered" evidence="1">
    <location>
        <begin position="22"/>
        <end position="41"/>
    </location>
</feature>
<dbReference type="Proteomes" id="UP001208771">
    <property type="component" value="Unassembled WGS sequence"/>
</dbReference>
<protein>
    <submittedName>
        <fullName evidence="2">Uncharacterized protein</fullName>
    </submittedName>
</protein>
<reference evidence="2" key="1">
    <citation type="submission" date="2022-07" db="EMBL/GenBank/DDBJ databases">
        <title>Ectorhizobium quercum gen.nov., sp. nov.</title>
        <authorList>
            <person name="Ma T."/>
            <person name="Li Y."/>
        </authorList>
    </citation>
    <scope>NUCLEOTIDE SEQUENCE</scope>
    <source>
        <strain evidence="2">BDR2-2</strain>
    </source>
</reference>
<evidence type="ECO:0000313" key="2">
    <source>
        <dbReference type="EMBL" id="MCX8999565.1"/>
    </source>
</evidence>
<evidence type="ECO:0000313" key="3">
    <source>
        <dbReference type="Proteomes" id="UP001208771"/>
    </source>
</evidence>
<comment type="caution">
    <text evidence="2">The sequence shown here is derived from an EMBL/GenBank/DDBJ whole genome shotgun (WGS) entry which is preliminary data.</text>
</comment>
<feature type="region of interest" description="Disordered" evidence="1">
    <location>
        <begin position="47"/>
        <end position="67"/>
    </location>
</feature>
<gene>
    <name evidence="2" type="ORF">NOF55_20885</name>
</gene>
<keyword evidence="3" id="KW-1185">Reference proteome</keyword>
<sequence length="171" mass="19283">MLKLLAPISAALALAPAKPEIISASGRDRRQPPSWYPNGPVAWARERGLEPEDVAEEPKQPAPALRSKATASWLRLVKDLDRRPTRDRARELIETRVPSEALDWLRDMIREEDWLALRLVGHDRTAEEIRERALWAARRWEAMHVPPTPPAAPGVPDETDDITPPAGPRPR</sequence>
<organism evidence="2 3">
    <name type="scientific">Ectorhizobium quercum</name>
    <dbReference type="NCBI Taxonomy" id="2965071"/>
    <lineage>
        <taxon>Bacteria</taxon>
        <taxon>Pseudomonadati</taxon>
        <taxon>Pseudomonadota</taxon>
        <taxon>Alphaproteobacteria</taxon>
        <taxon>Hyphomicrobiales</taxon>
        <taxon>Rhizobiaceae</taxon>
        <taxon>Ectorhizobium</taxon>
    </lineage>
</organism>
<dbReference type="RefSeq" id="WP_306413060.1">
    <property type="nucleotide sequence ID" value="NZ_JANFPI010000009.1"/>
</dbReference>
<dbReference type="AlphaFoldDB" id="A0AAE3SYI1"/>
<accession>A0AAE3SYI1</accession>
<name>A0AAE3SYI1_9HYPH</name>
<proteinExistence type="predicted"/>